<dbReference type="Proteomes" id="UP000026961">
    <property type="component" value="Chromosome 6"/>
</dbReference>
<name>A0A0E0A8L2_9ORYZ</name>
<sequence>MLCACFRCRCAPSRLACGNSRTSPLLPAGLRWCSTARPTVCRAVPAQAATPPCATPPLGREREEEDDREGRKRKRKGKRKKEDCLRERKKMREGMEKGSRCWEEEGRGEGAGEGRDWGWAPGEGMRGRESERALGEGRGRECVLGEARERERCQKERGCACGKSGGEDEGEGGASGFDHGGFERWGATADSKEIEGRTRTLLLPMSPTPPDMRYASFGGSWCDGPHRIIGSAPSLPLPPLLILFLFLISSSPLLPILRRLGASGRGGLARRRSGGGGGGLARRTGGGGSLAQQIREGRWPDGGRRHNSDLQLKKKQYGIIGYKPDGLDNASHRTAAANTVAWSTVHMHHIPAREGPYAGSAWDRLLAPKNNTSTTHSSRTQQEEYIHQEPDGEEEGATAFSAATDVSTATAVVGWRGGGRRCLLHHHHYHCRGKPLSPPPGLSDHHRLPSRRQAATATSPPARSVGGEGAAATS</sequence>
<evidence type="ECO:0000256" key="1">
    <source>
        <dbReference type="SAM" id="MobiDB-lite"/>
    </source>
</evidence>
<evidence type="ECO:0000313" key="3">
    <source>
        <dbReference type="Proteomes" id="UP000026961"/>
    </source>
</evidence>
<dbReference type="AlphaFoldDB" id="A0A0E0A8L2"/>
<reference evidence="2" key="2">
    <citation type="submission" date="2018-05" db="EMBL/GenBank/DDBJ databases">
        <title>OgluRS3 (Oryza glumaepatula Reference Sequence Version 3).</title>
        <authorList>
            <person name="Zhang J."/>
            <person name="Kudrna D."/>
            <person name="Lee S."/>
            <person name="Talag J."/>
            <person name="Welchert J."/>
            <person name="Wing R.A."/>
        </authorList>
    </citation>
    <scope>NUCLEOTIDE SEQUENCE [LARGE SCALE GENOMIC DNA]</scope>
</reference>
<proteinExistence type="predicted"/>
<feature type="region of interest" description="Disordered" evidence="1">
    <location>
        <begin position="158"/>
        <end position="190"/>
    </location>
</feature>
<dbReference type="EnsemblPlants" id="OGLUM06G12930.1">
    <property type="protein sequence ID" value="OGLUM06G12930.1"/>
    <property type="gene ID" value="OGLUM06G12930"/>
</dbReference>
<feature type="region of interest" description="Disordered" evidence="1">
    <location>
        <begin position="265"/>
        <end position="308"/>
    </location>
</feature>
<feature type="region of interest" description="Disordered" evidence="1">
    <location>
        <begin position="368"/>
        <end position="396"/>
    </location>
</feature>
<feature type="compositionally biased region" description="Polar residues" evidence="1">
    <location>
        <begin position="369"/>
        <end position="380"/>
    </location>
</feature>
<feature type="compositionally biased region" description="Gly residues" evidence="1">
    <location>
        <begin position="274"/>
        <end position="289"/>
    </location>
</feature>
<feature type="region of interest" description="Disordered" evidence="1">
    <location>
        <begin position="435"/>
        <end position="474"/>
    </location>
</feature>
<organism evidence="2">
    <name type="scientific">Oryza glumipatula</name>
    <dbReference type="NCBI Taxonomy" id="40148"/>
    <lineage>
        <taxon>Eukaryota</taxon>
        <taxon>Viridiplantae</taxon>
        <taxon>Streptophyta</taxon>
        <taxon>Embryophyta</taxon>
        <taxon>Tracheophyta</taxon>
        <taxon>Spermatophyta</taxon>
        <taxon>Magnoliopsida</taxon>
        <taxon>Liliopsida</taxon>
        <taxon>Poales</taxon>
        <taxon>Poaceae</taxon>
        <taxon>BOP clade</taxon>
        <taxon>Oryzoideae</taxon>
        <taxon>Oryzeae</taxon>
        <taxon>Oryzinae</taxon>
        <taxon>Oryza</taxon>
    </lineage>
</organism>
<evidence type="ECO:0000313" key="2">
    <source>
        <dbReference type="EnsemblPlants" id="OGLUM06G12930.1"/>
    </source>
</evidence>
<dbReference type="Gramene" id="OGLUM06G12930.1">
    <property type="protein sequence ID" value="OGLUM06G12930.1"/>
    <property type="gene ID" value="OGLUM06G12930"/>
</dbReference>
<feature type="compositionally biased region" description="Basic and acidic residues" evidence="1">
    <location>
        <begin position="295"/>
        <end position="308"/>
    </location>
</feature>
<feature type="region of interest" description="Disordered" evidence="1">
    <location>
        <begin position="48"/>
        <end position="132"/>
    </location>
</feature>
<protein>
    <submittedName>
        <fullName evidence="2">Uncharacterized protein</fullName>
    </submittedName>
</protein>
<feature type="compositionally biased region" description="Basic and acidic residues" evidence="1">
    <location>
        <begin position="80"/>
        <end position="116"/>
    </location>
</feature>
<feature type="compositionally biased region" description="Basic and acidic residues" evidence="1">
    <location>
        <begin position="381"/>
        <end position="390"/>
    </location>
</feature>
<accession>A0A0E0A8L2</accession>
<dbReference type="HOGENOM" id="CLU_576686_0_0_1"/>
<reference evidence="2" key="1">
    <citation type="submission" date="2015-04" db="UniProtKB">
        <authorList>
            <consortium name="EnsemblPlants"/>
        </authorList>
    </citation>
    <scope>IDENTIFICATION</scope>
</reference>
<keyword evidence="3" id="KW-1185">Reference proteome</keyword>